<protein>
    <submittedName>
        <fullName evidence="1">Uncharacterized protein</fullName>
    </submittedName>
</protein>
<evidence type="ECO:0000313" key="1">
    <source>
        <dbReference type="EMBL" id="EPB83979.1"/>
    </source>
</evidence>
<evidence type="ECO:0000313" key="2">
    <source>
        <dbReference type="Proteomes" id="UP000014254"/>
    </source>
</evidence>
<name>S2J2V2_MUCC1</name>
<dbReference type="Proteomes" id="UP000014254">
    <property type="component" value="Unassembled WGS sequence"/>
</dbReference>
<dbReference type="STRING" id="1220926.S2J2V2"/>
<gene>
    <name evidence="1" type="ORF">HMPREF1544_09250</name>
</gene>
<accession>S2J2V2</accession>
<dbReference type="AlphaFoldDB" id="S2J2V2"/>
<sequence>MNFCDFVASSAKERNGTFEGLKPLYLMAHTLTRALCLTPSPAALLAHLLVTTSCTKLLDPIWRTLKSDRQKELIVGLAAFCKSNTQLWTVFEHMDRDINRVYAEISVSPAMHKRFLKNPTLQLEIFAESLMACPTLPPSANVIKLSLTRLSP</sequence>
<dbReference type="EMBL" id="KE124052">
    <property type="protein sequence ID" value="EPB83979.1"/>
    <property type="molecule type" value="Genomic_DNA"/>
</dbReference>
<dbReference type="InParanoid" id="S2J2V2"/>
<organism evidence="1 2">
    <name type="scientific">Mucor circinelloides f. circinelloides (strain 1006PhL)</name>
    <name type="common">Mucormycosis agent</name>
    <name type="synonym">Calyptromyces circinelloides</name>
    <dbReference type="NCBI Taxonomy" id="1220926"/>
    <lineage>
        <taxon>Eukaryota</taxon>
        <taxon>Fungi</taxon>
        <taxon>Fungi incertae sedis</taxon>
        <taxon>Mucoromycota</taxon>
        <taxon>Mucoromycotina</taxon>
        <taxon>Mucoromycetes</taxon>
        <taxon>Mucorales</taxon>
        <taxon>Mucorineae</taxon>
        <taxon>Mucoraceae</taxon>
        <taxon>Mucor</taxon>
    </lineage>
</organism>
<dbReference type="VEuPathDB" id="FungiDB:HMPREF1544_09250"/>
<reference evidence="2" key="1">
    <citation type="submission" date="2013-05" db="EMBL/GenBank/DDBJ databases">
        <title>The Genome sequence of Mucor circinelloides f. circinelloides 1006PhL.</title>
        <authorList>
            <consortium name="The Broad Institute Genomics Platform"/>
            <person name="Cuomo C."/>
            <person name="Earl A."/>
            <person name="Findley K."/>
            <person name="Lee S.C."/>
            <person name="Walker B."/>
            <person name="Young S."/>
            <person name="Zeng Q."/>
            <person name="Gargeya S."/>
            <person name="Fitzgerald M."/>
            <person name="Haas B."/>
            <person name="Abouelleil A."/>
            <person name="Allen A.W."/>
            <person name="Alvarado L."/>
            <person name="Arachchi H.M."/>
            <person name="Berlin A.M."/>
            <person name="Chapman S.B."/>
            <person name="Gainer-Dewar J."/>
            <person name="Goldberg J."/>
            <person name="Griggs A."/>
            <person name="Gujja S."/>
            <person name="Hansen M."/>
            <person name="Howarth C."/>
            <person name="Imamovic A."/>
            <person name="Ireland A."/>
            <person name="Larimer J."/>
            <person name="McCowan C."/>
            <person name="Murphy C."/>
            <person name="Pearson M."/>
            <person name="Poon T.W."/>
            <person name="Priest M."/>
            <person name="Roberts A."/>
            <person name="Saif S."/>
            <person name="Shea T."/>
            <person name="Sisk P."/>
            <person name="Sykes S."/>
            <person name="Wortman J."/>
            <person name="Nusbaum C."/>
            <person name="Birren B."/>
        </authorList>
    </citation>
    <scope>NUCLEOTIDE SEQUENCE [LARGE SCALE GENOMIC DNA]</scope>
    <source>
        <strain evidence="2">1006PhL</strain>
    </source>
</reference>
<keyword evidence="2" id="KW-1185">Reference proteome</keyword>
<dbReference type="OrthoDB" id="10274523at2759"/>
<proteinExistence type="predicted"/>